<name>A0AAN7KY70_TRANT</name>
<gene>
    <name evidence="2" type="ORF">SAY86_009349</name>
</gene>
<feature type="transmembrane region" description="Helical" evidence="1">
    <location>
        <begin position="166"/>
        <end position="193"/>
    </location>
</feature>
<feature type="transmembrane region" description="Helical" evidence="1">
    <location>
        <begin position="86"/>
        <end position="106"/>
    </location>
</feature>
<keyword evidence="1" id="KW-0472">Membrane</keyword>
<keyword evidence="1" id="KW-0812">Transmembrane</keyword>
<feature type="transmembrane region" description="Helical" evidence="1">
    <location>
        <begin position="260"/>
        <end position="281"/>
    </location>
</feature>
<accession>A0AAN7KY70</accession>
<dbReference type="EMBL" id="JAXQNO010000019">
    <property type="protein sequence ID" value="KAK4774414.1"/>
    <property type="molecule type" value="Genomic_DNA"/>
</dbReference>
<evidence type="ECO:0000313" key="3">
    <source>
        <dbReference type="Proteomes" id="UP001346149"/>
    </source>
</evidence>
<organism evidence="2 3">
    <name type="scientific">Trapa natans</name>
    <name type="common">Water chestnut</name>
    <dbReference type="NCBI Taxonomy" id="22666"/>
    <lineage>
        <taxon>Eukaryota</taxon>
        <taxon>Viridiplantae</taxon>
        <taxon>Streptophyta</taxon>
        <taxon>Embryophyta</taxon>
        <taxon>Tracheophyta</taxon>
        <taxon>Spermatophyta</taxon>
        <taxon>Magnoliopsida</taxon>
        <taxon>eudicotyledons</taxon>
        <taxon>Gunneridae</taxon>
        <taxon>Pentapetalae</taxon>
        <taxon>rosids</taxon>
        <taxon>malvids</taxon>
        <taxon>Myrtales</taxon>
        <taxon>Lythraceae</taxon>
        <taxon>Trapa</taxon>
    </lineage>
</organism>
<evidence type="ECO:0000313" key="2">
    <source>
        <dbReference type="EMBL" id="KAK4774414.1"/>
    </source>
</evidence>
<reference evidence="2 3" key="1">
    <citation type="journal article" date="2023" name="Hortic Res">
        <title>Pangenome of water caltrop reveals structural variations and asymmetric subgenome divergence after allopolyploidization.</title>
        <authorList>
            <person name="Zhang X."/>
            <person name="Chen Y."/>
            <person name="Wang L."/>
            <person name="Yuan Y."/>
            <person name="Fang M."/>
            <person name="Shi L."/>
            <person name="Lu R."/>
            <person name="Comes H.P."/>
            <person name="Ma Y."/>
            <person name="Chen Y."/>
            <person name="Huang G."/>
            <person name="Zhou Y."/>
            <person name="Zheng Z."/>
            <person name="Qiu Y."/>
        </authorList>
    </citation>
    <scope>NUCLEOTIDE SEQUENCE [LARGE SCALE GENOMIC DNA]</scope>
    <source>
        <strain evidence="2">F231</strain>
    </source>
</reference>
<evidence type="ECO:0000256" key="1">
    <source>
        <dbReference type="SAM" id="Phobius"/>
    </source>
</evidence>
<comment type="caution">
    <text evidence="2">The sequence shown here is derived from an EMBL/GenBank/DDBJ whole genome shotgun (WGS) entry which is preliminary data.</text>
</comment>
<dbReference type="PANTHER" id="PTHR33133:SF3">
    <property type="entry name" value="TRANSMEMBRANE PROTEIN"/>
    <property type="match status" value="1"/>
</dbReference>
<proteinExistence type="predicted"/>
<sequence length="331" mass="36939">MERPTTILRRSVHTFLRDYHFFTSIAAVLAMPFSASILLSQSSPPLATWPVHGHLWALFKAAGFPSSRLVSLLCLKLSQIVSSFSFTLPCSLTFLLISKAAVILFLCHRSLTFSLSSFLQTYRPLFLTYICNSLVIISVNAAAFGTFFFAFSCLEEIRLQSSSSTLFLSAFGAVFYSVILAHALVVCNFALVLSGTERFGGFDAILKARVLIRDSVPLALFLAIPLNLGWAGIEALFQYRVERAYRVTKGPSFTVALEGLFISYLYSILIVLDTIVTFVFFKSCKLYNYHQLLCSKLEYGFSWPIDVPEEEIKNQSLDGPEKIEAFSGESH</sequence>
<feature type="transmembrane region" description="Helical" evidence="1">
    <location>
        <begin position="218"/>
        <end position="239"/>
    </location>
</feature>
<keyword evidence="1" id="KW-1133">Transmembrane helix</keyword>
<dbReference type="PANTHER" id="PTHR33133">
    <property type="entry name" value="OS08G0107100 PROTEIN-RELATED"/>
    <property type="match status" value="1"/>
</dbReference>
<dbReference type="AlphaFoldDB" id="A0AAN7KY70"/>
<dbReference type="Proteomes" id="UP001346149">
    <property type="component" value="Unassembled WGS sequence"/>
</dbReference>
<feature type="transmembrane region" description="Helical" evidence="1">
    <location>
        <begin position="126"/>
        <end position="154"/>
    </location>
</feature>
<protein>
    <submittedName>
        <fullName evidence="2">Uncharacterized protein</fullName>
    </submittedName>
</protein>
<keyword evidence="3" id="KW-1185">Reference proteome</keyword>
<feature type="transmembrane region" description="Helical" evidence="1">
    <location>
        <begin position="21"/>
        <end position="41"/>
    </location>
</feature>